<sequence length="90" mass="10221">HTLLLRCSPIAFVPYHSLTRQNRHCGLINTFWPSQLLVLWFVTVVPVVSYWLPAASCYPNSNIFMTHMGMKRSLSTGVDRAYGVLLAKNL</sequence>
<evidence type="ECO:0000313" key="2">
    <source>
        <dbReference type="EMBL" id="VUZ49672.1"/>
    </source>
</evidence>
<reference evidence="2 3" key="1">
    <citation type="submission" date="2019-07" db="EMBL/GenBank/DDBJ databases">
        <authorList>
            <person name="Jastrzebski P J."/>
            <person name="Paukszto L."/>
            <person name="Jastrzebski P J."/>
        </authorList>
    </citation>
    <scope>NUCLEOTIDE SEQUENCE [LARGE SCALE GENOMIC DNA]</scope>
    <source>
        <strain evidence="2 3">WMS-il1</strain>
    </source>
</reference>
<protein>
    <submittedName>
        <fullName evidence="2">Uncharacterized protein</fullName>
    </submittedName>
</protein>
<dbReference type="EMBL" id="CABIJS010000333">
    <property type="protein sequence ID" value="VUZ49672.1"/>
    <property type="molecule type" value="Genomic_DNA"/>
</dbReference>
<name>A0A564YQU7_HYMDI</name>
<gene>
    <name evidence="2" type="ORF">WMSIL1_LOCUS8501</name>
</gene>
<keyword evidence="3" id="KW-1185">Reference proteome</keyword>
<proteinExistence type="predicted"/>
<keyword evidence="1" id="KW-0812">Transmembrane</keyword>
<keyword evidence="1" id="KW-1133">Transmembrane helix</keyword>
<evidence type="ECO:0000313" key="3">
    <source>
        <dbReference type="Proteomes" id="UP000321570"/>
    </source>
</evidence>
<feature type="non-terminal residue" evidence="2">
    <location>
        <position position="1"/>
    </location>
</feature>
<organism evidence="2 3">
    <name type="scientific">Hymenolepis diminuta</name>
    <name type="common">Rat tapeworm</name>
    <dbReference type="NCBI Taxonomy" id="6216"/>
    <lineage>
        <taxon>Eukaryota</taxon>
        <taxon>Metazoa</taxon>
        <taxon>Spiralia</taxon>
        <taxon>Lophotrochozoa</taxon>
        <taxon>Platyhelminthes</taxon>
        <taxon>Cestoda</taxon>
        <taxon>Eucestoda</taxon>
        <taxon>Cyclophyllidea</taxon>
        <taxon>Hymenolepididae</taxon>
        <taxon>Hymenolepis</taxon>
    </lineage>
</organism>
<feature type="transmembrane region" description="Helical" evidence="1">
    <location>
        <begin position="37"/>
        <end position="58"/>
    </location>
</feature>
<dbReference type="AlphaFoldDB" id="A0A564YQU7"/>
<keyword evidence="1" id="KW-0472">Membrane</keyword>
<dbReference type="Proteomes" id="UP000321570">
    <property type="component" value="Unassembled WGS sequence"/>
</dbReference>
<evidence type="ECO:0000256" key="1">
    <source>
        <dbReference type="SAM" id="Phobius"/>
    </source>
</evidence>
<accession>A0A564YQU7</accession>